<dbReference type="EMBL" id="CM047749">
    <property type="protein sequence ID" value="KAJ0010390.1"/>
    <property type="molecule type" value="Genomic_DNA"/>
</dbReference>
<organism evidence="1 2">
    <name type="scientific">Pistacia integerrima</name>
    <dbReference type="NCBI Taxonomy" id="434235"/>
    <lineage>
        <taxon>Eukaryota</taxon>
        <taxon>Viridiplantae</taxon>
        <taxon>Streptophyta</taxon>
        <taxon>Embryophyta</taxon>
        <taxon>Tracheophyta</taxon>
        <taxon>Spermatophyta</taxon>
        <taxon>Magnoliopsida</taxon>
        <taxon>eudicotyledons</taxon>
        <taxon>Gunneridae</taxon>
        <taxon>Pentapetalae</taxon>
        <taxon>rosids</taxon>
        <taxon>malvids</taxon>
        <taxon>Sapindales</taxon>
        <taxon>Anacardiaceae</taxon>
        <taxon>Pistacia</taxon>
    </lineage>
</organism>
<evidence type="ECO:0000313" key="1">
    <source>
        <dbReference type="EMBL" id="KAJ0010390.1"/>
    </source>
</evidence>
<reference evidence="2" key="1">
    <citation type="journal article" date="2023" name="G3 (Bethesda)">
        <title>Genome assembly and association tests identify interacting loci associated with vigor, precocity, and sex in interspecific pistachio rootstocks.</title>
        <authorList>
            <person name="Palmer W."/>
            <person name="Jacygrad E."/>
            <person name="Sagayaradj S."/>
            <person name="Cavanaugh K."/>
            <person name="Han R."/>
            <person name="Bertier L."/>
            <person name="Beede B."/>
            <person name="Kafkas S."/>
            <person name="Golino D."/>
            <person name="Preece J."/>
            <person name="Michelmore R."/>
        </authorList>
    </citation>
    <scope>NUCLEOTIDE SEQUENCE [LARGE SCALE GENOMIC DNA]</scope>
</reference>
<gene>
    <name evidence="1" type="ORF">Pint_34536</name>
</gene>
<protein>
    <submittedName>
        <fullName evidence="1">Uncharacterized protein</fullName>
    </submittedName>
</protein>
<keyword evidence="2" id="KW-1185">Reference proteome</keyword>
<comment type="caution">
    <text evidence="1">The sequence shown here is derived from an EMBL/GenBank/DDBJ whole genome shotgun (WGS) entry which is preliminary data.</text>
</comment>
<dbReference type="Proteomes" id="UP001163603">
    <property type="component" value="Chromosome 14"/>
</dbReference>
<proteinExistence type="predicted"/>
<name>A0ACC0X4Y5_9ROSI</name>
<sequence length="665" mass="72462">MMQGLHHQQQQLAALLSVALSKDDSASSSSSSSTITATATVTASTTAAATSIATTTTTTTASGASNSEDEDSARLGAITSLHRLIIYPPNSVVVTHSASFLSQGFSQLLTDKSYAVRQSAAVSYGALCAVVCSIPIGSNGRQNHVMLGSMVDRFIGWALPLLSNVSAGDGTTELALEGLREFLSIGDVGGIDRYALPILKACQELLEDERTSLSLLHRLLGVLTLISLKFSRFFQPHFLDIVDLLLGWALVPDLAESDRCVIMDSFLQFQKHWVGSLQFSLGLLSKFLDDMDVLLQDGNHGTPQQFRRLLALLSCFSTVLQSTASGLLEMNLLEQISEPISKMLPRLLGYLSMVGRKFGWSKWIGDSWKCLTLLAEILCERFSTFYPLAVDVLFESLQPLGAGKITSFQVHGVLKTNLQLLSLQKFGLLPSSVQKLLQFAAPISQLRLHPNHLITGSSAATYIFLLQHGNNEIVQQAVSSLIEELQLLKGMLGKTFGRGDEVDSATNFKSYSKLELFAFIKFDLKVLLTCVFVGGGISLIGQPDVAAIYLKRSEKLVSFIIEKLNPFESTIQESVELQISVIKTLEKLTAVEFLSNISLLNQSSDNTSVDGASKKVLNGSGFRDRFSATIVDHMKKNKELMVKALNFSSPLGVKVAALEWVKKFF</sequence>
<evidence type="ECO:0000313" key="2">
    <source>
        <dbReference type="Proteomes" id="UP001163603"/>
    </source>
</evidence>
<accession>A0ACC0X4Y5</accession>